<protein>
    <recommendedName>
        <fullName evidence="4">ABC transporter substrate-binding protein</fullName>
    </recommendedName>
</protein>
<organism evidence="2 3">
    <name type="scientific">Algicella marina</name>
    <dbReference type="NCBI Taxonomy" id="2683284"/>
    <lineage>
        <taxon>Bacteria</taxon>
        <taxon>Pseudomonadati</taxon>
        <taxon>Pseudomonadota</taxon>
        <taxon>Alphaproteobacteria</taxon>
        <taxon>Rhodobacterales</taxon>
        <taxon>Paracoccaceae</taxon>
        <taxon>Algicella</taxon>
    </lineage>
</organism>
<feature type="chain" id="PRO_5026940208" description="ABC transporter substrate-binding protein" evidence="1">
    <location>
        <begin position="26"/>
        <end position="99"/>
    </location>
</feature>
<reference evidence="2 3" key="1">
    <citation type="submission" date="2019-12" db="EMBL/GenBank/DDBJ databases">
        <title>Complete genome sequence of Algicella marina strain 9Alg 56(T) isolated from the red alga Tichocarpus crinitus.</title>
        <authorList>
            <person name="Kim S.-G."/>
            <person name="Nedashkovskaya O.I."/>
        </authorList>
    </citation>
    <scope>NUCLEOTIDE SEQUENCE [LARGE SCALE GENOMIC DNA]</scope>
    <source>
        <strain evidence="2 3">9Alg 56</strain>
    </source>
</reference>
<dbReference type="KEGG" id="amaq:GO499_01370"/>
<dbReference type="Proteomes" id="UP000464495">
    <property type="component" value="Chromosome"/>
</dbReference>
<keyword evidence="3" id="KW-1185">Reference proteome</keyword>
<gene>
    <name evidence="2" type="ORF">GO499_01370</name>
</gene>
<proteinExistence type="predicted"/>
<dbReference type="AlphaFoldDB" id="A0A6P1STC0"/>
<evidence type="ECO:0000313" key="3">
    <source>
        <dbReference type="Proteomes" id="UP000464495"/>
    </source>
</evidence>
<dbReference type="EMBL" id="CP046620">
    <property type="protein sequence ID" value="QHQ33924.1"/>
    <property type="molecule type" value="Genomic_DNA"/>
</dbReference>
<name>A0A6P1STC0_9RHOB</name>
<evidence type="ECO:0000313" key="2">
    <source>
        <dbReference type="EMBL" id="QHQ33924.1"/>
    </source>
</evidence>
<sequence length="99" mass="10410">MLKLTNTVFFIGVALLPLAATIATATPRPGEPVVVIANPWQDAARAIARTGGTEIPAKGALPFRRAVFSSASLTHVKRAPEIWFLLDSARISTLCGGLA</sequence>
<keyword evidence="1" id="KW-0732">Signal</keyword>
<feature type="signal peptide" evidence="1">
    <location>
        <begin position="1"/>
        <end position="25"/>
    </location>
</feature>
<accession>A0A6P1STC0</accession>
<dbReference type="RefSeq" id="WP_161860494.1">
    <property type="nucleotide sequence ID" value="NZ_CP046620.1"/>
</dbReference>
<evidence type="ECO:0008006" key="4">
    <source>
        <dbReference type="Google" id="ProtNLM"/>
    </source>
</evidence>
<evidence type="ECO:0000256" key="1">
    <source>
        <dbReference type="SAM" id="SignalP"/>
    </source>
</evidence>